<dbReference type="Proteomes" id="UP000285301">
    <property type="component" value="Unassembled WGS sequence"/>
</dbReference>
<evidence type="ECO:0000256" key="2">
    <source>
        <dbReference type="SAM" id="SignalP"/>
    </source>
</evidence>
<proteinExistence type="predicted"/>
<evidence type="ECO:0000256" key="1">
    <source>
        <dbReference type="SAM" id="MobiDB-lite"/>
    </source>
</evidence>
<gene>
    <name evidence="3" type="ORF">B4U79_17274</name>
</gene>
<dbReference type="OrthoDB" id="6510214at2759"/>
<dbReference type="STRING" id="1965070.A0A3S4RD16"/>
<accession>A0A3S4RD16</accession>
<protein>
    <submittedName>
        <fullName evidence="3">Filaggrin-like protein</fullName>
    </submittedName>
</protein>
<keyword evidence="4" id="KW-1185">Reference proteome</keyword>
<sequence length="217" mass="24375">MIAVTFLRILLFSSSFSFALLSIVNARGPALALRYPHLQGGKPCSFENSIFKSGEMIPRRNPCHICVCVRGYVQCFWQRCPPPPDGCYEMTYKNICNPSIYNCSIPERALPDSKVSLIRAKYGSRKFGDRPVKGDCVIRGISYFTGEIIGVATSNCLECRCAKNSMYCTPLCCYEHTTSVEEEAEKKYRFQQEKRPLDPNPLAHISEELGLPPRGAI</sequence>
<dbReference type="SUPFAM" id="SSF57603">
    <property type="entry name" value="FnI-like domain"/>
    <property type="match status" value="2"/>
</dbReference>
<reference evidence="3 4" key="1">
    <citation type="journal article" date="2018" name="Gigascience">
        <title>Genomes of trombidid mites reveal novel predicted allergens and laterally-transferred genes associated with secondary metabolism.</title>
        <authorList>
            <person name="Dong X."/>
            <person name="Chaisiri K."/>
            <person name="Xia D."/>
            <person name="Armstrong S.D."/>
            <person name="Fang Y."/>
            <person name="Donnelly M.J."/>
            <person name="Kadowaki T."/>
            <person name="McGarry J.W."/>
            <person name="Darby A.C."/>
            <person name="Makepeace B.L."/>
        </authorList>
    </citation>
    <scope>NUCLEOTIDE SEQUENCE [LARGE SCALE GENOMIC DNA]</scope>
    <source>
        <strain evidence="3">UoL-WK</strain>
    </source>
</reference>
<feature type="region of interest" description="Disordered" evidence="1">
    <location>
        <begin position="190"/>
        <end position="217"/>
    </location>
</feature>
<evidence type="ECO:0000313" key="3">
    <source>
        <dbReference type="EMBL" id="RWS14661.1"/>
    </source>
</evidence>
<organism evidence="3 4">
    <name type="scientific">Dinothrombium tinctorium</name>
    <dbReference type="NCBI Taxonomy" id="1965070"/>
    <lineage>
        <taxon>Eukaryota</taxon>
        <taxon>Metazoa</taxon>
        <taxon>Ecdysozoa</taxon>
        <taxon>Arthropoda</taxon>
        <taxon>Chelicerata</taxon>
        <taxon>Arachnida</taxon>
        <taxon>Acari</taxon>
        <taxon>Acariformes</taxon>
        <taxon>Trombidiformes</taxon>
        <taxon>Prostigmata</taxon>
        <taxon>Anystina</taxon>
        <taxon>Parasitengona</taxon>
        <taxon>Trombidioidea</taxon>
        <taxon>Trombidiidae</taxon>
        <taxon>Dinothrombium</taxon>
    </lineage>
</organism>
<keyword evidence="2" id="KW-0732">Signal</keyword>
<dbReference type="EMBL" id="NCKU01000651">
    <property type="protein sequence ID" value="RWS14661.1"/>
    <property type="molecule type" value="Genomic_DNA"/>
</dbReference>
<feature type="signal peptide" evidence="2">
    <location>
        <begin position="1"/>
        <end position="26"/>
    </location>
</feature>
<dbReference type="Gene3D" id="6.20.200.20">
    <property type="match status" value="1"/>
</dbReference>
<evidence type="ECO:0000313" key="4">
    <source>
        <dbReference type="Proteomes" id="UP000285301"/>
    </source>
</evidence>
<comment type="caution">
    <text evidence="3">The sequence shown here is derived from an EMBL/GenBank/DDBJ whole genome shotgun (WGS) entry which is preliminary data.</text>
</comment>
<dbReference type="AlphaFoldDB" id="A0A3S4RD16"/>
<name>A0A3S4RD16_9ACAR</name>
<feature type="chain" id="PRO_5018632934" evidence="2">
    <location>
        <begin position="27"/>
        <end position="217"/>
    </location>
</feature>